<organism evidence="1 2">
    <name type="scientific">Merluccius polli</name>
    <name type="common">Benguela hake</name>
    <name type="synonym">Merluccius cadenati</name>
    <dbReference type="NCBI Taxonomy" id="89951"/>
    <lineage>
        <taxon>Eukaryota</taxon>
        <taxon>Metazoa</taxon>
        <taxon>Chordata</taxon>
        <taxon>Craniata</taxon>
        <taxon>Vertebrata</taxon>
        <taxon>Euteleostomi</taxon>
        <taxon>Actinopterygii</taxon>
        <taxon>Neopterygii</taxon>
        <taxon>Teleostei</taxon>
        <taxon>Neoteleostei</taxon>
        <taxon>Acanthomorphata</taxon>
        <taxon>Zeiogadaria</taxon>
        <taxon>Gadariae</taxon>
        <taxon>Gadiformes</taxon>
        <taxon>Gadoidei</taxon>
        <taxon>Merlucciidae</taxon>
        <taxon>Merluccius</taxon>
    </lineage>
</organism>
<dbReference type="AlphaFoldDB" id="A0AA47NC25"/>
<proteinExistence type="predicted"/>
<gene>
    <name evidence="1" type="ORF">N1851_002379</name>
</gene>
<accession>A0AA47NC25</accession>
<name>A0AA47NC25_MERPO</name>
<evidence type="ECO:0000313" key="1">
    <source>
        <dbReference type="EMBL" id="KAK0155282.1"/>
    </source>
</evidence>
<keyword evidence="2" id="KW-1185">Reference proteome</keyword>
<dbReference type="EMBL" id="JAOPHQ010000292">
    <property type="protein sequence ID" value="KAK0155282.1"/>
    <property type="molecule type" value="Genomic_DNA"/>
</dbReference>
<reference evidence="1" key="1">
    <citation type="journal article" date="2023" name="Front. Mar. Sci.">
        <title>A new Merluccius polli reference genome to investigate the effects of global change in West African waters.</title>
        <authorList>
            <person name="Mateo J.L."/>
            <person name="Blanco-Fernandez C."/>
            <person name="Garcia-Vazquez E."/>
            <person name="Machado-Schiaffino G."/>
        </authorList>
    </citation>
    <scope>NUCLEOTIDE SEQUENCE</scope>
    <source>
        <strain evidence="1">C29</strain>
        <tissue evidence="1">Fin</tissue>
    </source>
</reference>
<comment type="caution">
    <text evidence="1">The sequence shown here is derived from an EMBL/GenBank/DDBJ whole genome shotgun (WGS) entry which is preliminary data.</text>
</comment>
<evidence type="ECO:0000313" key="2">
    <source>
        <dbReference type="Proteomes" id="UP001174136"/>
    </source>
</evidence>
<dbReference type="Proteomes" id="UP001174136">
    <property type="component" value="Unassembled WGS sequence"/>
</dbReference>
<sequence>MVAATGPQHLVNQILFEPLSSGLPAGLLASPALVHMSKGTVYIPIVNVVAQEVVLYPRTVLGTTTTSLVQDKINAVDLTALTQEEQCQVRVLLLQKYSVKFGCCCCRSTEADPIIKEFLTFRTRSRAADAAEQCQASKEILVLARQWDRLVEQEGVLYRHVILPRGDEVLQLVQYKRPQLAQFSLLPVLVVVAC</sequence>
<protein>
    <submittedName>
        <fullName evidence="1">Uncharacterized protein</fullName>
    </submittedName>
</protein>